<keyword evidence="2" id="KW-1185">Reference proteome</keyword>
<proteinExistence type="predicted"/>
<accession>A0A803V106</accession>
<dbReference type="AlphaFoldDB" id="A0A803V106"/>
<sequence>DQMISRDPVKLCYSSVPLAMQSRFQYIKSSCLDPKTLMQLNYKTSRTQGSVTTAAYCTTSQRIKLHYHISYFKSLQLNNLLRKGRMEKGQEKIKLSVNAPVHFKNIHYFG</sequence>
<reference evidence="1 2" key="1">
    <citation type="journal article" date="2012" name="Nature">
        <title>The genomic landscape of species divergence in Ficedula flycatchers.</title>
        <authorList>
            <person name="Ellegren H."/>
            <person name="Smeds L."/>
            <person name="Burri R."/>
            <person name="Olason P.I."/>
            <person name="Backstrom N."/>
            <person name="Kawakami T."/>
            <person name="Kunstner A."/>
            <person name="Makinen H."/>
            <person name="Nadachowska-Brzyska K."/>
            <person name="Qvarnstrom A."/>
            <person name="Uebbing S."/>
            <person name="Wolf J.B."/>
        </authorList>
    </citation>
    <scope>NUCLEOTIDE SEQUENCE [LARGE SCALE GENOMIC DNA]</scope>
</reference>
<dbReference type="Ensembl" id="ENSFALT00000035652.1">
    <property type="protein sequence ID" value="ENSFALP00000016412.1"/>
    <property type="gene ID" value="ENSFALG00000026056.1"/>
</dbReference>
<reference evidence="1" key="3">
    <citation type="submission" date="2025-09" db="UniProtKB">
        <authorList>
            <consortium name="Ensembl"/>
        </authorList>
    </citation>
    <scope>IDENTIFICATION</scope>
</reference>
<reference evidence="1" key="2">
    <citation type="submission" date="2025-08" db="UniProtKB">
        <authorList>
            <consortium name="Ensembl"/>
        </authorList>
    </citation>
    <scope>IDENTIFICATION</scope>
</reference>
<protein>
    <submittedName>
        <fullName evidence="1">Uncharacterized protein</fullName>
    </submittedName>
</protein>
<evidence type="ECO:0000313" key="2">
    <source>
        <dbReference type="Proteomes" id="UP000016665"/>
    </source>
</evidence>
<evidence type="ECO:0000313" key="1">
    <source>
        <dbReference type="Ensembl" id="ENSFALP00000016412.1"/>
    </source>
</evidence>
<dbReference type="Proteomes" id="UP000016665">
    <property type="component" value="Chromosome 5"/>
</dbReference>
<organism evidence="1 2">
    <name type="scientific">Ficedula albicollis</name>
    <name type="common">Collared flycatcher</name>
    <name type="synonym">Muscicapa albicollis</name>
    <dbReference type="NCBI Taxonomy" id="59894"/>
    <lineage>
        <taxon>Eukaryota</taxon>
        <taxon>Metazoa</taxon>
        <taxon>Chordata</taxon>
        <taxon>Craniata</taxon>
        <taxon>Vertebrata</taxon>
        <taxon>Euteleostomi</taxon>
        <taxon>Archelosauria</taxon>
        <taxon>Archosauria</taxon>
        <taxon>Dinosauria</taxon>
        <taxon>Saurischia</taxon>
        <taxon>Theropoda</taxon>
        <taxon>Coelurosauria</taxon>
        <taxon>Aves</taxon>
        <taxon>Neognathae</taxon>
        <taxon>Neoaves</taxon>
        <taxon>Telluraves</taxon>
        <taxon>Australaves</taxon>
        <taxon>Passeriformes</taxon>
        <taxon>Muscicapidae</taxon>
        <taxon>Ficedula</taxon>
    </lineage>
</organism>
<name>A0A803V106_FICAL</name>